<dbReference type="InterPro" id="IPR050534">
    <property type="entry name" value="Coronavir_polyprotein_1ab"/>
</dbReference>
<dbReference type="SUPFAM" id="SSF50249">
    <property type="entry name" value="Nucleic acid-binding proteins"/>
    <property type="match status" value="1"/>
</dbReference>
<feature type="region of interest" description="Disordered" evidence="10">
    <location>
        <begin position="1627"/>
        <end position="1740"/>
    </location>
</feature>
<dbReference type="InterPro" id="IPR019734">
    <property type="entry name" value="TPR_rpt"/>
</dbReference>
<reference evidence="12 13" key="1">
    <citation type="submission" date="2022-05" db="EMBL/GenBank/DDBJ databases">
        <authorList>
            <consortium name="Genoscope - CEA"/>
            <person name="William W."/>
        </authorList>
    </citation>
    <scope>NUCLEOTIDE SEQUENCE [LARGE SCALE GENOMIC DNA]</scope>
</reference>
<dbReference type="GO" id="GO:0008270">
    <property type="term" value="F:zinc ion binding"/>
    <property type="evidence" value="ECO:0007669"/>
    <property type="project" value="UniProtKB-KW"/>
</dbReference>
<dbReference type="SMART" id="SM00356">
    <property type="entry name" value="ZnF_C3H1"/>
    <property type="match status" value="3"/>
</dbReference>
<evidence type="ECO:0000256" key="3">
    <source>
        <dbReference type="ARBA" id="ARBA00022741"/>
    </source>
</evidence>
<evidence type="ECO:0000313" key="13">
    <source>
        <dbReference type="Proteomes" id="UP001159428"/>
    </source>
</evidence>
<comment type="caution">
    <text evidence="12">The sequence shown here is derived from an EMBL/GenBank/DDBJ whole genome shotgun (WGS) entry which is preliminary data.</text>
</comment>
<feature type="region of interest" description="Disordered" evidence="10">
    <location>
        <begin position="288"/>
        <end position="386"/>
    </location>
</feature>
<feature type="compositionally biased region" description="Polar residues" evidence="10">
    <location>
        <begin position="1654"/>
        <end position="1666"/>
    </location>
</feature>
<dbReference type="InterPro" id="IPR041677">
    <property type="entry name" value="DNA2/NAM7_AAA_11"/>
</dbReference>
<dbReference type="EMBL" id="CALNXJ010000005">
    <property type="protein sequence ID" value="CAH3039822.1"/>
    <property type="molecule type" value="Genomic_DNA"/>
</dbReference>
<feature type="region of interest" description="Disordered" evidence="10">
    <location>
        <begin position="723"/>
        <end position="752"/>
    </location>
</feature>
<dbReference type="SUPFAM" id="SSF90229">
    <property type="entry name" value="CCCH zinc finger"/>
    <property type="match status" value="1"/>
</dbReference>
<feature type="compositionally biased region" description="Low complexity" evidence="10">
    <location>
        <begin position="419"/>
        <end position="431"/>
    </location>
</feature>
<dbReference type="SMART" id="SM00028">
    <property type="entry name" value="TPR"/>
    <property type="match status" value="2"/>
</dbReference>
<feature type="region of interest" description="Disordered" evidence="10">
    <location>
        <begin position="487"/>
        <end position="536"/>
    </location>
</feature>
<evidence type="ECO:0000256" key="4">
    <source>
        <dbReference type="ARBA" id="ARBA00022771"/>
    </source>
</evidence>
<feature type="compositionally biased region" description="Basic and acidic residues" evidence="10">
    <location>
        <begin position="303"/>
        <end position="327"/>
    </location>
</feature>
<evidence type="ECO:0000256" key="2">
    <source>
        <dbReference type="ARBA" id="ARBA00022723"/>
    </source>
</evidence>
<organism evidence="12 13">
    <name type="scientific">Pocillopora meandrina</name>
    <dbReference type="NCBI Taxonomy" id="46732"/>
    <lineage>
        <taxon>Eukaryota</taxon>
        <taxon>Metazoa</taxon>
        <taxon>Cnidaria</taxon>
        <taxon>Anthozoa</taxon>
        <taxon>Hexacorallia</taxon>
        <taxon>Scleractinia</taxon>
        <taxon>Astrocoeniina</taxon>
        <taxon>Pocilloporidae</taxon>
        <taxon>Pocillopora</taxon>
    </lineage>
</organism>
<keyword evidence="3" id="KW-0547">Nucleotide-binding</keyword>
<dbReference type="InterPro" id="IPR036855">
    <property type="entry name" value="Znf_CCCH_sf"/>
</dbReference>
<evidence type="ECO:0000259" key="11">
    <source>
        <dbReference type="PROSITE" id="PS50103"/>
    </source>
</evidence>
<dbReference type="SUPFAM" id="SSF52540">
    <property type="entry name" value="P-loop containing nucleoside triphosphate hydrolases"/>
    <property type="match status" value="2"/>
</dbReference>
<proteinExistence type="inferred from homology"/>
<dbReference type="Gene3D" id="4.10.1000.10">
    <property type="entry name" value="Zinc finger, CCCH-type"/>
    <property type="match status" value="1"/>
</dbReference>
<feature type="compositionally biased region" description="Polar residues" evidence="10">
    <location>
        <begin position="1627"/>
        <end position="1636"/>
    </location>
</feature>
<evidence type="ECO:0000256" key="9">
    <source>
        <dbReference type="PROSITE-ProRule" id="PRU00723"/>
    </source>
</evidence>
<feature type="region of interest" description="Disordered" evidence="10">
    <location>
        <begin position="410"/>
        <end position="448"/>
    </location>
</feature>
<feature type="domain" description="C3H1-type" evidence="11">
    <location>
        <begin position="595"/>
        <end position="618"/>
    </location>
</feature>
<dbReference type="SMART" id="SM00955">
    <property type="entry name" value="RNB"/>
    <property type="match status" value="1"/>
</dbReference>
<dbReference type="InterPro" id="IPR047187">
    <property type="entry name" value="SF1_C_Upf1"/>
</dbReference>
<feature type="zinc finger region" description="C3H1-type" evidence="9">
    <location>
        <begin position="683"/>
        <end position="705"/>
    </location>
</feature>
<dbReference type="InterPro" id="IPR041679">
    <property type="entry name" value="DNA2/NAM7-like_C"/>
</dbReference>
<dbReference type="GO" id="GO:0003723">
    <property type="term" value="F:RNA binding"/>
    <property type="evidence" value="ECO:0007669"/>
    <property type="project" value="InterPro"/>
</dbReference>
<keyword evidence="6" id="KW-0347">Helicase</keyword>
<feature type="compositionally biased region" description="Basic residues" evidence="10">
    <location>
        <begin position="358"/>
        <end position="372"/>
    </location>
</feature>
<feature type="compositionally biased region" description="Basic and acidic residues" evidence="10">
    <location>
        <begin position="723"/>
        <end position="738"/>
    </location>
</feature>
<dbReference type="Pfam" id="PF13087">
    <property type="entry name" value="AAA_12"/>
    <property type="match status" value="2"/>
</dbReference>
<dbReference type="InterPro" id="IPR001900">
    <property type="entry name" value="RNase_II/R"/>
</dbReference>
<keyword evidence="13" id="KW-1185">Reference proteome</keyword>
<feature type="region of interest" description="Disordered" evidence="10">
    <location>
        <begin position="624"/>
        <end position="656"/>
    </location>
</feature>
<comment type="similarity">
    <text evidence="1">Belongs to the DNA2/NAM7 helicase family.</text>
</comment>
<keyword evidence="4 9" id="KW-0863">Zinc-finger</keyword>
<dbReference type="InterPro" id="IPR012340">
    <property type="entry name" value="NA-bd_OB-fold"/>
</dbReference>
<name>A0AAU9VUI3_9CNID</name>
<dbReference type="FunFam" id="3.40.50.300:FF:000419">
    <property type="entry name" value="Probable helicase with zinc finger domain"/>
    <property type="match status" value="1"/>
</dbReference>
<feature type="compositionally biased region" description="Acidic residues" evidence="10">
    <location>
        <begin position="1699"/>
        <end position="1729"/>
    </location>
</feature>
<feature type="zinc finger region" description="C3H1-type" evidence="9">
    <location>
        <begin position="595"/>
        <end position="618"/>
    </location>
</feature>
<evidence type="ECO:0000256" key="6">
    <source>
        <dbReference type="ARBA" id="ARBA00022806"/>
    </source>
</evidence>
<dbReference type="PANTHER" id="PTHR43788:SF16">
    <property type="entry name" value="HELICASE WITH ZINC FINGER 2"/>
    <property type="match status" value="1"/>
</dbReference>
<dbReference type="InterPro" id="IPR027417">
    <property type="entry name" value="P-loop_NTPase"/>
</dbReference>
<dbReference type="InterPro" id="IPR011990">
    <property type="entry name" value="TPR-like_helical_dom_sf"/>
</dbReference>
<protein>
    <recommendedName>
        <fullName evidence="11">C3H1-type domain-containing protein</fullName>
    </recommendedName>
</protein>
<evidence type="ECO:0000256" key="5">
    <source>
        <dbReference type="ARBA" id="ARBA00022801"/>
    </source>
</evidence>
<dbReference type="GO" id="GO:0004540">
    <property type="term" value="F:RNA nuclease activity"/>
    <property type="evidence" value="ECO:0007669"/>
    <property type="project" value="InterPro"/>
</dbReference>
<keyword evidence="7 9" id="KW-0862">Zinc</keyword>
<feature type="domain" description="C3H1-type" evidence="11">
    <location>
        <begin position="683"/>
        <end position="705"/>
    </location>
</feature>
<dbReference type="GO" id="GO:0016787">
    <property type="term" value="F:hydrolase activity"/>
    <property type="evidence" value="ECO:0007669"/>
    <property type="project" value="UniProtKB-KW"/>
</dbReference>
<dbReference type="Pfam" id="PF13086">
    <property type="entry name" value="AAA_11"/>
    <property type="match status" value="3"/>
</dbReference>
<dbReference type="Gene3D" id="3.40.50.300">
    <property type="entry name" value="P-loop containing nucleotide triphosphate hydrolases"/>
    <property type="match status" value="4"/>
</dbReference>
<sequence length="3529" mass="402307">MSFDAELEDLPFPISPSLLSSSLVSPNPVETVNNAEQFMVTGDYGTAAALFTLALRHSEVVVPPDLKSAILCKRAKCLLRLNYVQQVLRDCLAAREIIGGENEHIAFLWSHALELQGQVLKAFVNSVIYKFLDPEMKRDKNIVDRLRAKVKSLCGQGFHQVSSTVDMLIQQGEMKLADSLTELALSFFTEVVTLFPMVVEAYELRAQCYFKLGDFFQAKRDCNRALELTNRTSTVAFDIEIRMKIQFEEFDDALKLVNEWKTIDPENVELSAIESDIRAKMATVQSQDIPPCQSEYQQQAQEIEERNKQEDVQDAKGKAVNQRKEEQLTTSYDSPGALRAGHLLPSAAPVKHSAFPERKKRRRTRNKTRTLRAAREADDSDASSVCSISTCPGDLGYGTKATCRPKMPTFEESDQGFVSDVPKSSTSPSSKAKGKSPNKETSGIRPRPPGIYTAYRLCKYSDRPELCWQGKLCTYAHSEAERKAWEDDFKRSKRKPTASRKNTRKNKDTGITSTPSKDFRKAVRREEITTKTTRADERPVAVSDEVVSIIPKDSQETAVTSDDWILVSRAAKKSSKGQKDKVRPAPLNFYGTYRLCRHYLARQWCPTGDHCCFAHGETERAAWEEERKKRFRKPTTSKSKSQTAKKKRNKTSVSSALKEWRKEFRGQCRAPLRIPKKGKQYLLCPEWRKGSCKLDRKCTLAHGEKELTAWNEHLKKMEMRMERKKEEETEKAEEKGEESMTSSTINDDKRPATTYKVEDLVPSIPGVNVSCDPPDLDVTLQVPLNSEEETQYSWNLRIHYESNVTGHLRDIVLLPNYHKFYTLSSVKFSCKVPNANGTQRTVEMSDSEEIPDQFHHPVKSSLRHQQGVCDVEIAVSFSTSIFGNFVQFLVLDFGRDTHLAVKITVEVGSQEFLQEYSEVKSKLKPYLQLWDDGSREIVKFEPKRSSVFNNEHLIGKYGLPSHTDIIPCPLLNGSQGLSKENYKDVMHQLLFVEEFYIRKQVASYNIQGTNLHASKFVVKRDELLSAQEGWLYGSFHVTRPITPDDADGRLLLRNLFASFGSVLISQSHIPNSMIYEALVESVEESRVILKLPTRFCGDLGLKDSSEITVDIQFQINRLPLCEMHDAIDRLGPEHIRILFPAFSRVVQEEKILPLPWILDPKLNEDQKEIIRRIAAPSSDAPPLVVFGPFGTGKTFALNQAVRRIAVNRNNRVLICTHSNSAADIHVELLDEYLKEQNGISASRPLRIYTPLRKLSTVSTIVKEYCLIADKGEPTEAFRLPARDDVLSHRVIVTTLGMSRALFDMELHRGFFSHILIDEAAQALETETLTPITLAGNDTKVVFTGDHMQMSPDVFSPEAKNWGFQTSLQERLFYEYKQLQAEETFDSNLIFLTENYRSNEQLLQLASDMFYGGKLSAGSNQPLHPSFGPFMFFCALGKEEMEANHLSFRNLAEVSEIVRRVRELADSWPEEWGAKDLKQVAVVSSYHYQVKTIRDALRKNGLGQVDVETIENVQGKQFRALFVSTVRTFHTYKEFHDCEANGDGRPYMYFLSDPKLLNTALTRAKSLIVVVGDPFSLRTIGDCQAVWEEFIERCSDMGKLFGVEHNDLEEAISQSGLNINAAVFVPSGSTDIRNSAPSGDEKTNRKPQDIRKTFFTKSSLAPSQSQLDKNRGNEISFSVEGKRPETGGRKSTVNDHPNLEDSEPEWTSESDDAGDELTESDDLGNADDFAEYGNVDETVPPKDMDEIILALKAKCEEKALKKNSQDKAKSKENDLKVDDAERNAQCCVERFDSNTAGDRVIHEDYNIRNKGGITKVFLENMTFRYSERTERLIRPPKVKEQESFQPEYVDRLLREQPHLYQQCKLRITKDRRRITYGEIQDNETEDVLIEGNTRQSFDRDTVVIELTNPPFIEEPAPHDYREGLKGKIICTKNHAINFRERQFVCTIARGNPKLMCPINGSMTPMAILTDESFNGVPIYKKIPPESGERPVCVERLPLKEALSGKYLFVVQYLQWKRTFPHPLGIATKKIPRGHNLDYSLKILNFEFMVKENFPDHVVSETKRQVSKWTRIPDYERKSRQPVLNAFTIDPPGSRALDDAMTVETLENGTKVGIHIADVSYFVKRGSKVDVEAEKRGTSHYKGHPNGEALMLPEGLSYDICSLLPNKERLAVSIYIDLDRDGLVQREEQLNFCRTIVRSQCRLSYAEAQRIIMEEPIEARPEVTSEIRESIKTLSDVAQKRRKVRLADGSFYHFDYADRKEDLEAHELVEEMMILANASVAKYLIGKKEKLLPLRVQPPPKTRKFNAWRERFGNFAKLSLSLRKHLVQDVDCVENFLVPISTWKYIRRAYCKRDYRKLKQLICNDNLYPQLSVARSSLNAVARVAEDVKAADVPLNQRRHWSLNVMEYTRFTSPIRRYLDIEVHRLLLEEEGKELESEDLSELIRRCSFLSEQSSEFQKDFGRVRFAFDLKSAPYRTTAVVKDIGWDFIQLKLLSEADEYYSSNENKVRVSDLGPIEQPMVSDSSSCIELSWKLRLYDASTANMKRASRMTDQQEHLRQDKMNIEAFLPKELDLSNAAHNIPGFLWFKVLEAVKEDNCMRLSSLLEEVHNCIEIGEDSEERPIVAEGNECDGDDDDDDYFFENDDDGDDHESDSGSNSEDIDDPKAFSGEEDMVLHFIHTKLMLKVSDVVEVQLSANEMGPLMLPDIQVLELAPSVQLCLEHRKHTDKCFAEVASEKASLARYRSVERYMILWKPLLIMEAATNAVSNDDSLVLQNIKVTWRMDESGKLVGSFKLYKTFAETRKIEIFSGDYACVRVPYQASLSSSFSEMLPHLTDEHYAASSGYSALYNSAHEAKNADNRKSLTRERKSVERYFVCHCVFTKAESSLKFTLQLFQSSMKTPEGLMKGETRICTVEVIKQTIPCRRMINTVKDLPEATPLAHDICLGRATRLDVLHIRLPDENLSIADHVEGCSLKRLNDLQVHAVKKALRNPFTLIQGPPGTGKTITGVHIAYWFAMINRKSTPLNRTTPTDDIPDKAPAQVLYCGPSNKSVDVVAEYLLRIQGIKIIRAYGNMVEQEEFPIPNQVKPPRPFASQEELRVPEILRTVALHHVIRDQETSPYAGQLKHYENIFAEEKRRKNRVKDEMVQVYLKLIKTAEEWAIRSSRKGEYVQIVLCTCSAAGSKRIKETCNNVFQCIVDECGMCLEPETLIPIVSSKAKQVVLIGDHKQLQPIVKNRVARSLGLRTSMFERFSEHALLLEEQYRMHRDICEFPSLMFYEDKLKTSSSVDDRDIRVKRTKKFLHFWPCHKDKDYVPLVFCHVAGEERELAVTTEQGNQRSKSNLREKDKVVEVVRTLVHSCGVGRDQIVVLSPYRAQCHVIREGLADMELSDVPVISIIKSQGSESDFVIISLVRSLPEAQIDCEPDRRWLRENLGFVTDEHQINVALTRAKQGLCIIGKMDKKWSISYCVSTDQLLKVKRKQSLPFPKYQHPNLFIFTLCQFFLPLFIPFCNESFSACIKSAMFPHPLGV</sequence>
<evidence type="ECO:0000313" key="12">
    <source>
        <dbReference type="EMBL" id="CAH3039822.1"/>
    </source>
</evidence>
<dbReference type="Gene3D" id="1.25.40.10">
    <property type="entry name" value="Tetratricopeptide repeat domain"/>
    <property type="match status" value="1"/>
</dbReference>
<feature type="compositionally biased region" description="Polar residues" evidence="10">
    <location>
        <begin position="288"/>
        <end position="301"/>
    </location>
</feature>
<gene>
    <name evidence="12" type="ORF">PMEA_00025418</name>
</gene>
<evidence type="ECO:0000256" key="10">
    <source>
        <dbReference type="SAM" id="MobiDB-lite"/>
    </source>
</evidence>
<dbReference type="Proteomes" id="UP001159428">
    <property type="component" value="Unassembled WGS sequence"/>
</dbReference>
<dbReference type="SUPFAM" id="SSF48452">
    <property type="entry name" value="TPR-like"/>
    <property type="match status" value="1"/>
</dbReference>
<dbReference type="Pfam" id="PF00773">
    <property type="entry name" value="RNB"/>
    <property type="match status" value="1"/>
</dbReference>
<dbReference type="CDD" id="cd18808">
    <property type="entry name" value="SF1_C_Upf1"/>
    <property type="match status" value="2"/>
</dbReference>
<dbReference type="GO" id="GO:0043139">
    <property type="term" value="F:5'-3' DNA helicase activity"/>
    <property type="evidence" value="ECO:0007669"/>
    <property type="project" value="TreeGrafter"/>
</dbReference>
<keyword evidence="5" id="KW-0378">Hydrolase</keyword>
<keyword evidence="2 9" id="KW-0479">Metal-binding</keyword>
<dbReference type="PANTHER" id="PTHR43788">
    <property type="entry name" value="DNA2/NAM7 HELICASE FAMILY MEMBER"/>
    <property type="match status" value="1"/>
</dbReference>
<feature type="compositionally biased region" description="Basic and acidic residues" evidence="10">
    <location>
        <begin position="517"/>
        <end position="536"/>
    </location>
</feature>
<evidence type="ECO:0000256" key="1">
    <source>
        <dbReference type="ARBA" id="ARBA00007913"/>
    </source>
</evidence>
<dbReference type="InterPro" id="IPR000571">
    <property type="entry name" value="Znf_CCCH"/>
</dbReference>
<accession>A0AAU9VUI3</accession>
<feature type="compositionally biased region" description="Acidic residues" evidence="10">
    <location>
        <begin position="2626"/>
        <end position="2649"/>
    </location>
</feature>
<keyword evidence="8" id="KW-0067">ATP-binding</keyword>
<feature type="compositionally biased region" description="Basic and acidic residues" evidence="10">
    <location>
        <begin position="1638"/>
        <end position="1651"/>
    </location>
</feature>
<dbReference type="PROSITE" id="PS50103">
    <property type="entry name" value="ZF_C3H1"/>
    <property type="match status" value="2"/>
</dbReference>
<evidence type="ECO:0000256" key="8">
    <source>
        <dbReference type="ARBA" id="ARBA00022840"/>
    </source>
</evidence>
<feature type="compositionally biased region" description="Basic residues" evidence="10">
    <location>
        <begin position="491"/>
        <end position="504"/>
    </location>
</feature>
<evidence type="ECO:0000256" key="7">
    <source>
        <dbReference type="ARBA" id="ARBA00022833"/>
    </source>
</evidence>
<dbReference type="GO" id="GO:0005524">
    <property type="term" value="F:ATP binding"/>
    <property type="evidence" value="ECO:0007669"/>
    <property type="project" value="UniProtKB-KW"/>
</dbReference>
<feature type="region of interest" description="Disordered" evidence="10">
    <location>
        <begin position="2617"/>
        <end position="2663"/>
    </location>
</feature>